<name>E3NBH5_CAERE</name>
<organism evidence="3">
    <name type="scientific">Caenorhabditis remanei</name>
    <name type="common">Caenorhabditis vulgaris</name>
    <dbReference type="NCBI Taxonomy" id="31234"/>
    <lineage>
        <taxon>Eukaryota</taxon>
        <taxon>Metazoa</taxon>
        <taxon>Ecdysozoa</taxon>
        <taxon>Nematoda</taxon>
        <taxon>Chromadorea</taxon>
        <taxon>Rhabditida</taxon>
        <taxon>Rhabditina</taxon>
        <taxon>Rhabditomorpha</taxon>
        <taxon>Rhabditoidea</taxon>
        <taxon>Rhabditidae</taxon>
        <taxon>Peloderinae</taxon>
        <taxon>Caenorhabditis</taxon>
    </lineage>
</organism>
<evidence type="ECO:0000313" key="3">
    <source>
        <dbReference type="Proteomes" id="UP000008281"/>
    </source>
</evidence>
<keyword evidence="3" id="KW-1185">Reference proteome</keyword>
<evidence type="ECO:0000256" key="1">
    <source>
        <dbReference type="SAM" id="MobiDB-lite"/>
    </source>
</evidence>
<gene>
    <name evidence="2" type="ORF">CRE_11469</name>
</gene>
<dbReference type="InParanoid" id="E3NBH5"/>
<dbReference type="AlphaFoldDB" id="E3NBH5"/>
<sequence length="86" mass="10473">MEFYDDWMLGIDWFEYERMYPDERRSPYISRFMEINMLQIVLGEGIKKWNHLVLMTFGKQQSNRKRGIEDGKHSETSMYHVFSSNP</sequence>
<proteinExistence type="predicted"/>
<feature type="compositionally biased region" description="Basic and acidic residues" evidence="1">
    <location>
        <begin position="66"/>
        <end position="75"/>
    </location>
</feature>
<evidence type="ECO:0000313" key="2">
    <source>
        <dbReference type="EMBL" id="EFO91943.1"/>
    </source>
</evidence>
<accession>E3NBH5</accession>
<feature type="region of interest" description="Disordered" evidence="1">
    <location>
        <begin position="64"/>
        <end position="86"/>
    </location>
</feature>
<dbReference type="Proteomes" id="UP000008281">
    <property type="component" value="Unassembled WGS sequence"/>
</dbReference>
<dbReference type="HOGENOM" id="CLU_2500037_0_0_1"/>
<protein>
    <submittedName>
        <fullName evidence="2">Uncharacterized protein</fullName>
    </submittedName>
</protein>
<dbReference type="EMBL" id="DS268585">
    <property type="protein sequence ID" value="EFO91943.1"/>
    <property type="molecule type" value="Genomic_DNA"/>
</dbReference>
<reference evidence="2" key="1">
    <citation type="submission" date="2007-07" db="EMBL/GenBank/DDBJ databases">
        <title>PCAP assembly of the Caenorhabditis remanei genome.</title>
        <authorList>
            <consortium name="The Caenorhabditis remanei Sequencing Consortium"/>
            <person name="Wilson R.K."/>
        </authorList>
    </citation>
    <scope>NUCLEOTIDE SEQUENCE [LARGE SCALE GENOMIC DNA]</scope>
    <source>
        <strain evidence="2">PB4641</strain>
    </source>
</reference>